<sequence length="29" mass="3502">MTFLCNATTSNDDINENSHWKRRHVQRIN</sequence>
<proteinExistence type="predicted"/>
<dbReference type="EMBL" id="WJQU01000001">
    <property type="protein sequence ID" value="KAJ6645930.1"/>
    <property type="molecule type" value="Genomic_DNA"/>
</dbReference>
<gene>
    <name evidence="1" type="ORF">Bhyg_01139</name>
</gene>
<name>A0A9Q0N900_9DIPT</name>
<evidence type="ECO:0000313" key="2">
    <source>
        <dbReference type="Proteomes" id="UP001151699"/>
    </source>
</evidence>
<dbReference type="Proteomes" id="UP001151699">
    <property type="component" value="Chromosome A"/>
</dbReference>
<organism evidence="1 2">
    <name type="scientific">Pseudolycoriella hygida</name>
    <dbReference type="NCBI Taxonomy" id="35572"/>
    <lineage>
        <taxon>Eukaryota</taxon>
        <taxon>Metazoa</taxon>
        <taxon>Ecdysozoa</taxon>
        <taxon>Arthropoda</taxon>
        <taxon>Hexapoda</taxon>
        <taxon>Insecta</taxon>
        <taxon>Pterygota</taxon>
        <taxon>Neoptera</taxon>
        <taxon>Endopterygota</taxon>
        <taxon>Diptera</taxon>
        <taxon>Nematocera</taxon>
        <taxon>Sciaroidea</taxon>
        <taxon>Sciaridae</taxon>
        <taxon>Pseudolycoriella</taxon>
    </lineage>
</organism>
<accession>A0A9Q0N900</accession>
<dbReference type="AlphaFoldDB" id="A0A9Q0N900"/>
<reference evidence="1" key="1">
    <citation type="submission" date="2022-07" db="EMBL/GenBank/DDBJ databases">
        <authorList>
            <person name="Trinca V."/>
            <person name="Uliana J.V.C."/>
            <person name="Torres T.T."/>
            <person name="Ward R.J."/>
            <person name="Monesi N."/>
        </authorList>
    </citation>
    <scope>NUCLEOTIDE SEQUENCE</scope>
    <source>
        <strain evidence="1">HSMRA1968</strain>
        <tissue evidence="1">Whole embryos</tissue>
    </source>
</reference>
<evidence type="ECO:0000313" key="1">
    <source>
        <dbReference type="EMBL" id="KAJ6645930.1"/>
    </source>
</evidence>
<keyword evidence="2" id="KW-1185">Reference proteome</keyword>
<comment type="caution">
    <text evidence="1">The sequence shown here is derived from an EMBL/GenBank/DDBJ whole genome shotgun (WGS) entry which is preliminary data.</text>
</comment>
<protein>
    <submittedName>
        <fullName evidence="1">Uncharacterized protein</fullName>
    </submittedName>
</protein>